<protein>
    <recommendedName>
        <fullName evidence="3">Lipocalin-like domain-containing protein</fullName>
    </recommendedName>
</protein>
<evidence type="ECO:0000313" key="1">
    <source>
        <dbReference type="EMBL" id="KAK5632337.1"/>
    </source>
</evidence>
<gene>
    <name evidence="1" type="ORF">RRF57_008051</name>
</gene>
<evidence type="ECO:0008006" key="3">
    <source>
        <dbReference type="Google" id="ProtNLM"/>
    </source>
</evidence>
<dbReference type="AlphaFoldDB" id="A0AAN7UNQ5"/>
<comment type="caution">
    <text evidence="1">The sequence shown here is derived from an EMBL/GenBank/DDBJ whole genome shotgun (WGS) entry which is preliminary data.</text>
</comment>
<evidence type="ECO:0000313" key="2">
    <source>
        <dbReference type="Proteomes" id="UP001305414"/>
    </source>
</evidence>
<sequence>MPTWHSQFNLQYIVMGNWAHTPLKCFVGAWSIINATLTNTTTGDPVLTWHTVYPDGISVYAETGYSSLIMTANDTTQRAVRPIELELPAHPTDDIARWALVGQYSVSTGGPFDLHPDKDTRNEANAGKFIMIKKTTAAQGSPQSLYQSPRAPLFTGTITNHITTATLPSLVGRSENSLFEFFDEDCNGHILRYRFADILQTVYFQRLTDRSHDKDG</sequence>
<name>A0AAN7UNQ5_9PEZI</name>
<accession>A0AAN7UNQ5</accession>
<organism evidence="1 2">
    <name type="scientific">Xylaria bambusicola</name>
    <dbReference type="NCBI Taxonomy" id="326684"/>
    <lineage>
        <taxon>Eukaryota</taxon>
        <taxon>Fungi</taxon>
        <taxon>Dikarya</taxon>
        <taxon>Ascomycota</taxon>
        <taxon>Pezizomycotina</taxon>
        <taxon>Sordariomycetes</taxon>
        <taxon>Xylariomycetidae</taxon>
        <taxon>Xylariales</taxon>
        <taxon>Xylariaceae</taxon>
        <taxon>Xylaria</taxon>
    </lineage>
</organism>
<proteinExistence type="predicted"/>
<keyword evidence="2" id="KW-1185">Reference proteome</keyword>
<dbReference type="EMBL" id="JAWHQM010000024">
    <property type="protein sequence ID" value="KAK5632337.1"/>
    <property type="molecule type" value="Genomic_DNA"/>
</dbReference>
<reference evidence="1 2" key="1">
    <citation type="submission" date="2023-10" db="EMBL/GenBank/DDBJ databases">
        <title>Draft genome sequence of Xylaria bambusicola isolate GMP-LS, the root and basal stem rot pathogen of sugarcane in Indonesia.</title>
        <authorList>
            <person name="Selvaraj P."/>
            <person name="Muralishankar V."/>
            <person name="Muruganantham S."/>
            <person name="Sp S."/>
            <person name="Haryani S."/>
            <person name="Lau K.J.X."/>
            <person name="Naqvi N.I."/>
        </authorList>
    </citation>
    <scope>NUCLEOTIDE SEQUENCE [LARGE SCALE GENOMIC DNA]</scope>
    <source>
        <strain evidence="1">GMP-LS</strain>
    </source>
</reference>
<dbReference type="Proteomes" id="UP001305414">
    <property type="component" value="Unassembled WGS sequence"/>
</dbReference>